<feature type="transmembrane region" description="Helical" evidence="1">
    <location>
        <begin position="178"/>
        <end position="197"/>
    </location>
</feature>
<evidence type="ECO:0000256" key="1">
    <source>
        <dbReference type="SAM" id="Phobius"/>
    </source>
</evidence>
<feature type="transmembrane region" description="Helical" evidence="1">
    <location>
        <begin position="38"/>
        <end position="56"/>
    </location>
</feature>
<dbReference type="AlphaFoldDB" id="A0A418PWS5"/>
<organism evidence="2 3">
    <name type="scientific">Algoriphagus lacus</name>
    <dbReference type="NCBI Taxonomy" id="2056311"/>
    <lineage>
        <taxon>Bacteria</taxon>
        <taxon>Pseudomonadati</taxon>
        <taxon>Bacteroidota</taxon>
        <taxon>Cytophagia</taxon>
        <taxon>Cytophagales</taxon>
        <taxon>Cyclobacteriaceae</taxon>
        <taxon>Algoriphagus</taxon>
    </lineage>
</organism>
<feature type="transmembrane region" description="Helical" evidence="1">
    <location>
        <begin position="107"/>
        <end position="126"/>
    </location>
</feature>
<feature type="transmembrane region" description="Helical" evidence="1">
    <location>
        <begin position="138"/>
        <end position="158"/>
    </location>
</feature>
<keyword evidence="1" id="KW-0472">Membrane</keyword>
<dbReference type="OrthoDB" id="1418192at2"/>
<feature type="transmembrane region" description="Helical" evidence="1">
    <location>
        <begin position="7"/>
        <end position="26"/>
    </location>
</feature>
<keyword evidence="1" id="KW-0812">Transmembrane</keyword>
<keyword evidence="1" id="KW-1133">Transmembrane helix</keyword>
<protein>
    <submittedName>
        <fullName evidence="2">Uncharacterized protein</fullName>
    </submittedName>
</protein>
<feature type="transmembrane region" description="Helical" evidence="1">
    <location>
        <begin position="204"/>
        <end position="224"/>
    </location>
</feature>
<dbReference type="EMBL" id="QXML01000001">
    <property type="protein sequence ID" value="RIW18516.1"/>
    <property type="molecule type" value="Genomic_DNA"/>
</dbReference>
<accession>A0A418PWS5</accession>
<dbReference type="RefSeq" id="WP_119475994.1">
    <property type="nucleotide sequence ID" value="NZ_QXML01000001.1"/>
</dbReference>
<keyword evidence="3" id="KW-1185">Reference proteome</keyword>
<reference evidence="2 3" key="1">
    <citation type="submission" date="2018-09" db="EMBL/GenBank/DDBJ databases">
        <authorList>
            <person name="Wang X."/>
            <person name="Du Z."/>
        </authorList>
    </citation>
    <scope>NUCLEOTIDE SEQUENCE [LARGE SCALE GENOMIC DNA]</scope>
    <source>
        <strain evidence="2 3">N3</strain>
    </source>
</reference>
<comment type="caution">
    <text evidence="2">The sequence shown here is derived from an EMBL/GenBank/DDBJ whole genome shotgun (WGS) entry which is preliminary data.</text>
</comment>
<dbReference type="Proteomes" id="UP000283522">
    <property type="component" value="Unassembled WGS sequence"/>
</dbReference>
<name>A0A418PWS5_9BACT</name>
<evidence type="ECO:0000313" key="2">
    <source>
        <dbReference type="EMBL" id="RIW18516.1"/>
    </source>
</evidence>
<evidence type="ECO:0000313" key="3">
    <source>
        <dbReference type="Proteomes" id="UP000283522"/>
    </source>
</evidence>
<feature type="transmembrane region" description="Helical" evidence="1">
    <location>
        <begin position="68"/>
        <end position="87"/>
    </location>
</feature>
<sequence>MKSFPKLHLWLLIPFALTLIGFSGYWTGFSEAPLRWHLHGISATAWYLILIIQPWLYHNRPIQIHRKVGMLGIILAGFVTASAIGVIQGNLTQPDQSPLYAVRYSLSLLDFIFITGFLGSVIAAIWNAKNIQVHARWMISTVFWVLSPATTRLSFIPLGMIYQPKEFSDFPFSWVEVLSWNQVLVFFVVLVLMVLDYRKEKKIYLAYALVAIVQLSCIWIVLALKDAPWLISLFNHLFEL</sequence>
<proteinExistence type="predicted"/>
<gene>
    <name evidence="2" type="ORF">D0X99_02185</name>
</gene>